<comment type="function">
    <text evidence="1">Required for respiratory activity and maintenance and expression of the mitochondrial genome.</text>
</comment>
<keyword evidence="5" id="KW-0809">Transit peptide</keyword>
<keyword evidence="8" id="KW-1185">Reference proteome</keyword>
<dbReference type="GO" id="GO:0005634">
    <property type="term" value="C:nucleus"/>
    <property type="evidence" value="ECO:0007669"/>
    <property type="project" value="TreeGrafter"/>
</dbReference>
<feature type="region of interest" description="Disordered" evidence="6">
    <location>
        <begin position="159"/>
        <end position="205"/>
    </location>
</feature>
<reference evidence="7" key="1">
    <citation type="submission" date="2022-11" db="EMBL/GenBank/DDBJ databases">
        <title>Chromosomal genome sequence assembly and mating type (MAT) locus characterization of the leprose asexual lichenized fungus Lepraria neglecta (Nyl.) Erichsen.</title>
        <authorList>
            <person name="Allen J.L."/>
            <person name="Pfeffer B."/>
        </authorList>
    </citation>
    <scope>NUCLEOTIDE SEQUENCE</scope>
    <source>
        <strain evidence="7">Allen 5258</strain>
    </source>
</reference>
<dbReference type="PANTHER" id="PTHR13475:SF3">
    <property type="entry name" value="NEUGRIN"/>
    <property type="match status" value="1"/>
</dbReference>
<evidence type="ECO:0000256" key="6">
    <source>
        <dbReference type="SAM" id="MobiDB-lite"/>
    </source>
</evidence>
<comment type="similarity">
    <text evidence="3">Belongs to the RRG9 family.</text>
</comment>
<dbReference type="AlphaFoldDB" id="A0AAE0DGT0"/>
<name>A0AAE0DGT0_9LECA</name>
<accession>A0AAE0DGT0</accession>
<feature type="compositionally biased region" description="Low complexity" evidence="6">
    <location>
        <begin position="185"/>
        <end position="194"/>
    </location>
</feature>
<protein>
    <recommendedName>
        <fullName evidence="4">Required for respiratory growth protein 9, mitochondrial</fullName>
    </recommendedName>
</protein>
<dbReference type="Pfam" id="PF06413">
    <property type="entry name" value="Neugrin"/>
    <property type="match status" value="1"/>
</dbReference>
<proteinExistence type="inferred from homology"/>
<organism evidence="7 8">
    <name type="scientific">Lepraria neglecta</name>
    <dbReference type="NCBI Taxonomy" id="209136"/>
    <lineage>
        <taxon>Eukaryota</taxon>
        <taxon>Fungi</taxon>
        <taxon>Dikarya</taxon>
        <taxon>Ascomycota</taxon>
        <taxon>Pezizomycotina</taxon>
        <taxon>Lecanoromycetes</taxon>
        <taxon>OSLEUM clade</taxon>
        <taxon>Lecanoromycetidae</taxon>
        <taxon>Lecanorales</taxon>
        <taxon>Lecanorineae</taxon>
        <taxon>Stereocaulaceae</taxon>
        <taxon>Lepraria</taxon>
    </lineage>
</organism>
<dbReference type="GO" id="GO:0005739">
    <property type="term" value="C:mitochondrion"/>
    <property type="evidence" value="ECO:0007669"/>
    <property type="project" value="UniProtKB-SubCell"/>
</dbReference>
<feature type="region of interest" description="Disordered" evidence="6">
    <location>
        <begin position="63"/>
        <end position="111"/>
    </location>
</feature>
<feature type="compositionally biased region" description="Polar residues" evidence="6">
    <location>
        <begin position="63"/>
        <end position="77"/>
    </location>
</feature>
<evidence type="ECO:0000256" key="1">
    <source>
        <dbReference type="ARBA" id="ARBA00003548"/>
    </source>
</evidence>
<evidence type="ECO:0000256" key="5">
    <source>
        <dbReference type="ARBA" id="ARBA00022946"/>
    </source>
</evidence>
<gene>
    <name evidence="7" type="ORF">OEA41_005163</name>
</gene>
<evidence type="ECO:0000256" key="2">
    <source>
        <dbReference type="ARBA" id="ARBA00004173"/>
    </source>
</evidence>
<evidence type="ECO:0000313" key="8">
    <source>
        <dbReference type="Proteomes" id="UP001276659"/>
    </source>
</evidence>
<dbReference type="EMBL" id="JASNWA010000010">
    <property type="protein sequence ID" value="KAK3168715.1"/>
    <property type="molecule type" value="Genomic_DNA"/>
</dbReference>
<dbReference type="PANTHER" id="PTHR13475">
    <property type="entry name" value="NEUGRIN"/>
    <property type="match status" value="1"/>
</dbReference>
<comment type="subcellular location">
    <subcellularLocation>
        <location evidence="2">Mitochondrion</location>
    </subcellularLocation>
</comment>
<feature type="region of interest" description="Disordered" evidence="6">
    <location>
        <begin position="343"/>
        <end position="370"/>
    </location>
</feature>
<evidence type="ECO:0000256" key="4">
    <source>
        <dbReference type="ARBA" id="ARBA00013566"/>
    </source>
</evidence>
<sequence>MPCLACATSVLRSFLGSLELGVSTKTAVFRAPNLYRSGARRFYNASSNARKVSMATHAIDISQPSDSTALHNASTPFNDPMAERRRSRQQPQESSGKASLPARIKNGREEVDDQLVGVGGAYAIEHSASLEEYGKPQAKRPDNNSLDKEWWEKNNGELKKYGRLQGSPKTADSGGKTLAADHATTKPSSKSTKPPADPTEPPKLGALPWQIQKHALTTKFPPGWVPLKRLSPDTIEGIRTLHASYPTKYTTPVLADQFKVSPEAIRRILKSKWRPSDEEEEERRERWEKRGKKIWEDLSEKGVKPPRKWRGMGVGKMKPEGGWEKEPSRRERRMVAHLERVKEMGGEGMAVGEGQSIETNESKERAVARAGIPKKGRPAIAAVRMESEYQVTLADRIL</sequence>
<evidence type="ECO:0000256" key="3">
    <source>
        <dbReference type="ARBA" id="ARBA00010895"/>
    </source>
</evidence>
<comment type="caution">
    <text evidence="7">The sequence shown here is derived from an EMBL/GenBank/DDBJ whole genome shotgun (WGS) entry which is preliminary data.</text>
</comment>
<feature type="region of interest" description="Disordered" evidence="6">
    <location>
        <begin position="298"/>
        <end position="331"/>
    </location>
</feature>
<dbReference type="InterPro" id="IPR010487">
    <property type="entry name" value="NGRN/Rrg9"/>
</dbReference>
<evidence type="ECO:0000313" key="7">
    <source>
        <dbReference type="EMBL" id="KAK3168715.1"/>
    </source>
</evidence>
<dbReference type="Proteomes" id="UP001276659">
    <property type="component" value="Unassembled WGS sequence"/>
</dbReference>
<feature type="compositionally biased region" description="Basic and acidic residues" evidence="6">
    <location>
        <begin position="317"/>
        <end position="331"/>
    </location>
</feature>